<dbReference type="InterPro" id="IPR036179">
    <property type="entry name" value="Ig-like_dom_sf"/>
</dbReference>
<evidence type="ECO:0000256" key="8">
    <source>
        <dbReference type="ARBA" id="ARBA00023170"/>
    </source>
</evidence>
<evidence type="ECO:0000256" key="3">
    <source>
        <dbReference type="ARBA" id="ARBA00022692"/>
    </source>
</evidence>
<dbReference type="GO" id="GO:0042102">
    <property type="term" value="P:positive regulation of T cell proliferation"/>
    <property type="evidence" value="ECO:0007669"/>
    <property type="project" value="TreeGrafter"/>
</dbReference>
<evidence type="ECO:0000256" key="10">
    <source>
        <dbReference type="ARBA" id="ARBA00023319"/>
    </source>
</evidence>
<proteinExistence type="predicted"/>
<dbReference type="GO" id="GO:0031295">
    <property type="term" value="P:T cell costimulation"/>
    <property type="evidence" value="ECO:0007669"/>
    <property type="project" value="TreeGrafter"/>
</dbReference>
<dbReference type="InterPro" id="IPR013106">
    <property type="entry name" value="Ig_V-set"/>
</dbReference>
<dbReference type="GO" id="GO:0071222">
    <property type="term" value="P:cellular response to lipopolysaccharide"/>
    <property type="evidence" value="ECO:0007669"/>
    <property type="project" value="TreeGrafter"/>
</dbReference>
<accession>A0AAD5A9D4</accession>
<dbReference type="PROSITE" id="PS50835">
    <property type="entry name" value="IG_LIKE"/>
    <property type="match status" value="2"/>
</dbReference>
<evidence type="ECO:0000256" key="4">
    <source>
        <dbReference type="ARBA" id="ARBA00022729"/>
    </source>
</evidence>
<keyword evidence="4" id="KW-0732">Signal</keyword>
<dbReference type="EMBL" id="MU565024">
    <property type="protein sequence ID" value="KAI5611679.1"/>
    <property type="molecule type" value="Genomic_DNA"/>
</dbReference>
<evidence type="ECO:0000256" key="9">
    <source>
        <dbReference type="ARBA" id="ARBA00023180"/>
    </source>
</evidence>
<keyword evidence="7" id="KW-1015">Disulfide bond</keyword>
<dbReference type="Pfam" id="PF07686">
    <property type="entry name" value="V-set"/>
    <property type="match status" value="2"/>
</dbReference>
<keyword evidence="6 11" id="KW-0472">Membrane</keyword>
<keyword evidence="2" id="KW-1003">Cell membrane</keyword>
<comment type="subcellular location">
    <subcellularLocation>
        <location evidence="1">Cell membrane</location>
        <topology evidence="1">Single-pass type I membrane protein</topology>
    </subcellularLocation>
</comment>
<feature type="transmembrane region" description="Helical" evidence="11">
    <location>
        <begin position="375"/>
        <end position="397"/>
    </location>
</feature>
<feature type="transmembrane region" description="Helical" evidence="11">
    <location>
        <begin position="335"/>
        <end position="355"/>
    </location>
</feature>
<evidence type="ECO:0000259" key="12">
    <source>
        <dbReference type="PROSITE" id="PS50835"/>
    </source>
</evidence>
<dbReference type="SUPFAM" id="SSF48726">
    <property type="entry name" value="Immunoglobulin"/>
    <property type="match status" value="2"/>
</dbReference>
<evidence type="ECO:0000313" key="13">
    <source>
        <dbReference type="EMBL" id="KAI5611679.1"/>
    </source>
</evidence>
<comment type="caution">
    <text evidence="13">The sequence shown here is derived from an EMBL/GenBank/DDBJ whole genome shotgun (WGS) entry which is preliminary data.</text>
</comment>
<feature type="domain" description="Ig-like" evidence="12">
    <location>
        <begin position="144"/>
        <end position="243"/>
    </location>
</feature>
<dbReference type="PANTHER" id="PTHR25466">
    <property type="entry name" value="T-LYMPHOCYTE ACTIVATION ANTIGEN"/>
    <property type="match status" value="1"/>
</dbReference>
<dbReference type="GO" id="GO:0042130">
    <property type="term" value="P:negative regulation of T cell proliferation"/>
    <property type="evidence" value="ECO:0007669"/>
    <property type="project" value="TreeGrafter"/>
</dbReference>
<keyword evidence="8" id="KW-0675">Receptor</keyword>
<evidence type="ECO:0000313" key="14">
    <source>
        <dbReference type="Proteomes" id="UP001205998"/>
    </source>
</evidence>
<dbReference type="SMART" id="SM00406">
    <property type="entry name" value="IGv"/>
    <property type="match status" value="2"/>
</dbReference>
<feature type="transmembrane region" description="Helical" evidence="11">
    <location>
        <begin position="309"/>
        <end position="328"/>
    </location>
</feature>
<protein>
    <recommendedName>
        <fullName evidence="12">Ig-like domain-containing protein</fullName>
    </recommendedName>
</protein>
<keyword evidence="3 11" id="KW-0812">Transmembrane</keyword>
<dbReference type="SMART" id="SM00409">
    <property type="entry name" value="IG"/>
    <property type="match status" value="2"/>
</dbReference>
<dbReference type="Proteomes" id="UP001205998">
    <property type="component" value="Unassembled WGS sequence"/>
</dbReference>
<name>A0AAD5A9D4_SILAS</name>
<evidence type="ECO:0000256" key="2">
    <source>
        <dbReference type="ARBA" id="ARBA00022475"/>
    </source>
</evidence>
<dbReference type="AlphaFoldDB" id="A0AAD5A9D4"/>
<evidence type="ECO:0000256" key="5">
    <source>
        <dbReference type="ARBA" id="ARBA00022989"/>
    </source>
</evidence>
<dbReference type="InterPro" id="IPR051713">
    <property type="entry name" value="T-cell_Activation_Regulation"/>
</dbReference>
<reference evidence="13" key="1">
    <citation type="submission" date="2018-07" db="EMBL/GenBank/DDBJ databases">
        <title>Comparative genomics of catfishes provides insights into carnivory and benthic adaptation.</title>
        <authorList>
            <person name="Zhang Y."/>
            <person name="Wang D."/>
            <person name="Peng Z."/>
            <person name="Zheng S."/>
            <person name="Shao F."/>
            <person name="Tao W."/>
        </authorList>
    </citation>
    <scope>NUCLEOTIDE SEQUENCE</scope>
    <source>
        <strain evidence="13">Chongqing</strain>
    </source>
</reference>
<dbReference type="PANTHER" id="PTHR25466:SF14">
    <property type="entry name" value="BUTYROPHILIN SUBFAMILY 2 MEMBER A2-LIKE-RELATED"/>
    <property type="match status" value="1"/>
</dbReference>
<dbReference type="InterPro" id="IPR003599">
    <property type="entry name" value="Ig_sub"/>
</dbReference>
<evidence type="ECO:0000256" key="7">
    <source>
        <dbReference type="ARBA" id="ARBA00023157"/>
    </source>
</evidence>
<gene>
    <name evidence="13" type="ORF">C0J50_1320</name>
</gene>
<dbReference type="InterPro" id="IPR013783">
    <property type="entry name" value="Ig-like_fold"/>
</dbReference>
<evidence type="ECO:0000256" key="6">
    <source>
        <dbReference type="ARBA" id="ARBA00023136"/>
    </source>
</evidence>
<evidence type="ECO:0000256" key="11">
    <source>
        <dbReference type="SAM" id="Phobius"/>
    </source>
</evidence>
<evidence type="ECO:0000256" key="1">
    <source>
        <dbReference type="ARBA" id="ARBA00004251"/>
    </source>
</evidence>
<keyword evidence="10" id="KW-0393">Immunoglobulin domain</keyword>
<dbReference type="FunFam" id="2.60.40.10:FF:000142">
    <property type="entry name" value="V-set domain-containing T-cell activation inhibitor 1"/>
    <property type="match status" value="2"/>
</dbReference>
<keyword evidence="9" id="KW-0325">Glycoprotein</keyword>
<sequence length="438" mass="48913">MGRDISTGESGNGGLHIHGLLGPLVAHLGESVLLPCFIKSSLPLEGLQVEWRKMDSLVILFQQGETRPDLQSQMFSGRVDFFSNEVSKGNFSILLKNVVEEDAGVYTCKINTTDQLISSEAFIKIQEIKHYVVTGADRAVFAYKGEDVILNCSVDSHLSARELEKVTWKKTEGDQEVLVLLYKDSEIFTNFSHEHYQGRVELFASEIPKGNLSLKLKDVKMEDKGEFVCEVQIRNMSTHATVVLKGLEGIFPEVVTCSVVSIIRPVMLMKTSPYLNRFPECIKNAVKALALPLYNSIKTISACSSFNGVWIRLIVSLDLLNTALFGLLLSSTKDYFEYICCLVTAAFLVIAYGTYMCVRYKNIFREEKDLLHIMVYMFGAVGLSSVNAIALASELILKAGMSFKDRTIQHFKDDKEIGPEVVPEMEVLSNPHVKPNPE</sequence>
<dbReference type="GO" id="GO:0006955">
    <property type="term" value="P:immune response"/>
    <property type="evidence" value="ECO:0007669"/>
    <property type="project" value="TreeGrafter"/>
</dbReference>
<keyword evidence="5 11" id="KW-1133">Transmembrane helix</keyword>
<organism evidence="13 14">
    <name type="scientific">Silurus asotus</name>
    <name type="common">Amur catfish</name>
    <name type="synonym">Parasilurus asotus</name>
    <dbReference type="NCBI Taxonomy" id="30991"/>
    <lineage>
        <taxon>Eukaryota</taxon>
        <taxon>Metazoa</taxon>
        <taxon>Chordata</taxon>
        <taxon>Craniata</taxon>
        <taxon>Vertebrata</taxon>
        <taxon>Euteleostomi</taxon>
        <taxon>Actinopterygii</taxon>
        <taxon>Neopterygii</taxon>
        <taxon>Teleostei</taxon>
        <taxon>Ostariophysi</taxon>
        <taxon>Siluriformes</taxon>
        <taxon>Siluridae</taxon>
        <taxon>Silurus</taxon>
    </lineage>
</organism>
<dbReference type="InterPro" id="IPR007110">
    <property type="entry name" value="Ig-like_dom"/>
</dbReference>
<keyword evidence="14" id="KW-1185">Reference proteome</keyword>
<dbReference type="GO" id="GO:0009897">
    <property type="term" value="C:external side of plasma membrane"/>
    <property type="evidence" value="ECO:0007669"/>
    <property type="project" value="TreeGrafter"/>
</dbReference>
<feature type="domain" description="Ig-like" evidence="12">
    <location>
        <begin position="29"/>
        <end position="118"/>
    </location>
</feature>
<dbReference type="Gene3D" id="2.60.40.10">
    <property type="entry name" value="Immunoglobulins"/>
    <property type="match status" value="2"/>
</dbReference>
<dbReference type="GO" id="GO:0007166">
    <property type="term" value="P:cell surface receptor signaling pathway"/>
    <property type="evidence" value="ECO:0007669"/>
    <property type="project" value="TreeGrafter"/>
</dbReference>